<dbReference type="Gene3D" id="3.30.420.10">
    <property type="entry name" value="Ribonuclease H-like superfamily/Ribonuclease H"/>
    <property type="match status" value="1"/>
</dbReference>
<dbReference type="GO" id="GO:0015074">
    <property type="term" value="P:DNA integration"/>
    <property type="evidence" value="ECO:0007669"/>
    <property type="project" value="InterPro"/>
</dbReference>
<dbReference type="GO" id="GO:0003676">
    <property type="term" value="F:nucleic acid binding"/>
    <property type="evidence" value="ECO:0007669"/>
    <property type="project" value="InterPro"/>
</dbReference>
<dbReference type="RefSeq" id="WP_113970821.1">
    <property type="nucleotide sequence ID" value="NZ_QNRJ01000018.1"/>
</dbReference>
<dbReference type="EMBL" id="QNRJ01000018">
    <property type="protein sequence ID" value="RBP02058.1"/>
    <property type="molecule type" value="Genomic_DNA"/>
</dbReference>
<dbReference type="InterPro" id="IPR015378">
    <property type="entry name" value="Transposase-like_Mu_C"/>
</dbReference>
<accession>A0A366EI81</accession>
<feature type="domain" description="Integrase catalytic" evidence="2">
    <location>
        <begin position="243"/>
        <end position="448"/>
    </location>
</feature>
<reference evidence="3 4" key="1">
    <citation type="submission" date="2018-06" db="EMBL/GenBank/DDBJ databases">
        <title>Freshwater and sediment microbial communities from various areas in North America, analyzing microbe dynamics in response to fracking.</title>
        <authorList>
            <person name="Lamendella R."/>
        </authorList>
    </citation>
    <scope>NUCLEOTIDE SEQUENCE [LARGE SCALE GENOMIC DNA]</scope>
    <source>
        <strain evidence="3 4">97B</strain>
    </source>
</reference>
<organism evidence="3 4">
    <name type="scientific">Rossellomorea aquimaris</name>
    <dbReference type="NCBI Taxonomy" id="189382"/>
    <lineage>
        <taxon>Bacteria</taxon>
        <taxon>Bacillati</taxon>
        <taxon>Bacillota</taxon>
        <taxon>Bacilli</taxon>
        <taxon>Bacillales</taxon>
        <taxon>Bacillaceae</taxon>
        <taxon>Rossellomorea</taxon>
    </lineage>
</organism>
<proteinExistence type="predicted"/>
<dbReference type="OrthoDB" id="501284at2"/>
<dbReference type="Pfam" id="PF09299">
    <property type="entry name" value="Mu-transpos_C"/>
    <property type="match status" value="1"/>
</dbReference>
<evidence type="ECO:0000259" key="2">
    <source>
        <dbReference type="PROSITE" id="PS50994"/>
    </source>
</evidence>
<gene>
    <name evidence="3" type="ORF">DET59_11828</name>
</gene>
<sequence length="705" mass="82991">MAGYSFSPGSRFLIRDNEYLIRKEIQQDVELDNLNYKQIELWKKDELLKLWWEGTLVFREKEAEIEYIRILNINDLNEKSKNEAIRRYKILEPVIKGEVLPSEVKDYINSLNGEVKKSAFYEWKKRWECTEDIRALVAFKSGPKGPKISPEVQDVLDGAINHYLENYVYEGLKYTIEDIYSEFILRIDEENQYRESLEKLNYVSRSKVRRRFMELVDIYKVDLPKTGRVLAQLKRDGVKEEVVTTRPLQRVEIDWTPVDLMMIDPADLKPKRPNLIYAVDKFSGMPMGFFVTFKPVDSMALKQCLIHVIMPKTYLKELYPLVDNEWIAHGIPHTIVVDNASVNDSYEFEEACLQLGVNEVQFCKIDAGHQKGTIERAFRRLNTMFIHSQKGTTFSNFIEKGRYDSQKNACITIQGFIYMAHLGMVDIVANSYDKRRGNSPQNLWSQGIKDNKRLTLQIPRSIQSMKIILMGGSELRIIQQQGVVIQNEYYYSPELMELKNLLEKYKRKNEKVRIRFDLCDMRMVFVFDPINKKYIAAEFTGLKRKKINVDLPVPYMALELDIQKRNEVRNSFNPSNRAKTKRKMTFIREQDQNKVKKWMKNKGEMNSLEQKVNFLSEAVLNQPKEKKMNNNAVITTETYIDVPKENDEIKIIKEDKKVKQSKENNPKDKAQVDRGEMWFMEYEDTDIEDLPSWNASMKKDRKELQ</sequence>
<name>A0A366EI81_9BACI</name>
<evidence type="ECO:0000313" key="3">
    <source>
        <dbReference type="EMBL" id="RBP02058.1"/>
    </source>
</evidence>
<dbReference type="PROSITE" id="PS50994">
    <property type="entry name" value="INTEGRASE"/>
    <property type="match status" value="1"/>
</dbReference>
<evidence type="ECO:0000256" key="1">
    <source>
        <dbReference type="SAM" id="MobiDB-lite"/>
    </source>
</evidence>
<dbReference type="AlphaFoldDB" id="A0A366EI81"/>
<evidence type="ECO:0000313" key="4">
    <source>
        <dbReference type="Proteomes" id="UP000252118"/>
    </source>
</evidence>
<feature type="region of interest" description="Disordered" evidence="1">
    <location>
        <begin position="655"/>
        <end position="674"/>
    </location>
</feature>
<protein>
    <submittedName>
        <fullName evidence="3">Putative transposase</fullName>
    </submittedName>
</protein>
<dbReference type="InterPro" id="IPR001584">
    <property type="entry name" value="Integrase_cat-core"/>
</dbReference>
<dbReference type="InterPro" id="IPR012337">
    <property type="entry name" value="RNaseH-like_sf"/>
</dbReference>
<dbReference type="InterPro" id="IPR036397">
    <property type="entry name" value="RNaseH_sf"/>
</dbReference>
<comment type="caution">
    <text evidence="3">The sequence shown here is derived from an EMBL/GenBank/DDBJ whole genome shotgun (WGS) entry which is preliminary data.</text>
</comment>
<dbReference type="SUPFAM" id="SSF53098">
    <property type="entry name" value="Ribonuclease H-like"/>
    <property type="match status" value="1"/>
</dbReference>
<dbReference type="Proteomes" id="UP000252118">
    <property type="component" value="Unassembled WGS sequence"/>
</dbReference>